<comment type="caution">
    <text evidence="3">The sequence shown here is derived from an EMBL/GenBank/DDBJ whole genome shotgun (WGS) entry which is preliminary data.</text>
</comment>
<feature type="region of interest" description="Disordered" evidence="1">
    <location>
        <begin position="68"/>
        <end position="96"/>
    </location>
</feature>
<dbReference type="EMBL" id="JBHFAB010000002">
    <property type="protein sequence ID" value="MFC1415509.1"/>
    <property type="molecule type" value="Genomic_DNA"/>
</dbReference>
<dbReference type="Proteomes" id="UP001592531">
    <property type="component" value="Unassembled WGS sequence"/>
</dbReference>
<accession>A0ABV6VP39</accession>
<evidence type="ECO:0000256" key="1">
    <source>
        <dbReference type="SAM" id="MobiDB-lite"/>
    </source>
</evidence>
<feature type="compositionally biased region" description="Polar residues" evidence="1">
    <location>
        <begin position="337"/>
        <end position="346"/>
    </location>
</feature>
<dbReference type="RefSeq" id="WP_380531376.1">
    <property type="nucleotide sequence ID" value="NZ_JBHFAB010000002.1"/>
</dbReference>
<organism evidence="3 4">
    <name type="scientific">Streptacidiphilus cavernicola</name>
    <dbReference type="NCBI Taxonomy" id="3342716"/>
    <lineage>
        <taxon>Bacteria</taxon>
        <taxon>Bacillati</taxon>
        <taxon>Actinomycetota</taxon>
        <taxon>Actinomycetes</taxon>
        <taxon>Kitasatosporales</taxon>
        <taxon>Streptomycetaceae</taxon>
        <taxon>Streptacidiphilus</taxon>
    </lineage>
</organism>
<feature type="domain" description="Shedu protein SduA C-terminal" evidence="2">
    <location>
        <begin position="416"/>
        <end position="564"/>
    </location>
</feature>
<dbReference type="InterPro" id="IPR025359">
    <property type="entry name" value="SduA_C"/>
</dbReference>
<evidence type="ECO:0000313" key="3">
    <source>
        <dbReference type="EMBL" id="MFC1415509.1"/>
    </source>
</evidence>
<gene>
    <name evidence="3" type="ORF">ACEZDE_02460</name>
</gene>
<proteinExistence type="predicted"/>
<protein>
    <submittedName>
        <fullName evidence="3">Shedu anti-phage system protein SduA domain-containing protein</fullName>
    </submittedName>
</protein>
<keyword evidence="4" id="KW-1185">Reference proteome</keyword>
<reference evidence="3 4" key="1">
    <citation type="submission" date="2024-09" db="EMBL/GenBank/DDBJ databases">
        <authorList>
            <person name="Lee S.D."/>
        </authorList>
    </citation>
    <scope>NUCLEOTIDE SEQUENCE [LARGE SCALE GENOMIC DNA]</scope>
    <source>
        <strain evidence="3 4">N8-3</strain>
    </source>
</reference>
<evidence type="ECO:0000259" key="2">
    <source>
        <dbReference type="Pfam" id="PF14082"/>
    </source>
</evidence>
<name>A0ABV6VP39_9ACTN</name>
<feature type="region of interest" description="Disordered" evidence="1">
    <location>
        <begin position="322"/>
        <end position="362"/>
    </location>
</feature>
<evidence type="ECO:0000313" key="4">
    <source>
        <dbReference type="Proteomes" id="UP001592531"/>
    </source>
</evidence>
<dbReference type="Pfam" id="PF14082">
    <property type="entry name" value="SduA_C"/>
    <property type="match status" value="1"/>
</dbReference>
<feature type="compositionally biased region" description="Acidic residues" evidence="1">
    <location>
        <begin position="79"/>
        <end position="91"/>
    </location>
</feature>
<sequence>MTQDKTGSGYKKVDNWDPQHRALAPADALEGDRVVLWRGGRGGGVVALGTVVGTAPFKDDRRRLGRMVQQLSGRRTEAAADEAPSEEEAPPEPDVPEKVKVGLSFDRLCLGAPVLPDDLAGAGLGIVVKRARGARSEDARLRTLVSLPMPEAHWQRLADLVADRPPTAPWPASWNIEPGTIVPRGDVHDSYGGNRRASATSSALTPNTFLFLAPDQPTPDLAPRWDGDVLLAPGHRQDHDWLSTENHGVLSHLKRGIPLRVFQTRSDQSLYLGEFAVDRERPVERLVPTGTREAGRFLASPIVWNTNVPVFRLRQLSGPRPFTAGSDPFRGAPRSTVGLQVTSSEAAASARGHDGSGGPEAPAQAAVDELLDLLRSDPTRALGLDRARILATALEHTRRRQDLDRLRAAAETPGTKEAELQSILEGMTWVFGGEFLGSAARRALTVLDRLDLALLRPEGTLHGVELKQADVKNLLTGQRNHLIPGNSVHRAVGQVINYLVGLDEQRHTILAELGIDCRRASMTVVIGHSAHTAGGLTANETARVLWNYSSQLNRIDVITYDQLIDRAERIIDLTAPAD</sequence>